<evidence type="ECO:0000256" key="5">
    <source>
        <dbReference type="PIRSR" id="PIRSR634603-1"/>
    </source>
</evidence>
<evidence type="ECO:0000256" key="3">
    <source>
        <dbReference type="ARBA" id="ARBA00022842"/>
    </source>
</evidence>
<feature type="binding site" evidence="6">
    <location>
        <position position="222"/>
    </location>
    <ligand>
        <name>Mg(2+)</name>
        <dbReference type="ChEBI" id="CHEBI:18420"/>
    </ligand>
</feature>
<proteinExistence type="inferred from homology"/>
<gene>
    <name evidence="9" type="ORF">JCR33_00185</name>
</gene>
<dbReference type="Gene3D" id="3.20.20.120">
    <property type="entry name" value="Enolase-like C-terminal domain"/>
    <property type="match status" value="1"/>
</dbReference>
<dbReference type="EMBL" id="JAEKJA010000001">
    <property type="protein sequence ID" value="MBJ3774085.1"/>
    <property type="molecule type" value="Genomic_DNA"/>
</dbReference>
<evidence type="ECO:0000256" key="1">
    <source>
        <dbReference type="ARBA" id="ARBA00008031"/>
    </source>
</evidence>
<dbReference type="PANTHER" id="PTHR48080">
    <property type="entry name" value="D-GALACTONATE DEHYDRATASE-RELATED"/>
    <property type="match status" value="1"/>
</dbReference>
<dbReference type="SFLD" id="SFLDF00010">
    <property type="entry name" value="dipeptide_epimerase"/>
    <property type="match status" value="1"/>
</dbReference>
<evidence type="ECO:0000313" key="9">
    <source>
        <dbReference type="EMBL" id="MBJ3774085.1"/>
    </source>
</evidence>
<dbReference type="Gene3D" id="3.30.390.10">
    <property type="entry name" value="Enolase-like, N-terminal domain"/>
    <property type="match status" value="1"/>
</dbReference>
<feature type="domain" description="Mandelate racemase/muconate lactonizing enzyme C-terminal" evidence="8">
    <location>
        <begin position="129"/>
        <end position="220"/>
    </location>
</feature>
<dbReference type="InterPro" id="IPR013342">
    <property type="entry name" value="Mandelate_racemase_C"/>
</dbReference>
<feature type="binding site" evidence="6">
    <location>
        <position position="199"/>
    </location>
    <ligand>
        <name>Mg(2+)</name>
        <dbReference type="ChEBI" id="CHEBI:18420"/>
    </ligand>
</feature>
<dbReference type="SFLD" id="SFLDS00001">
    <property type="entry name" value="Enolase"/>
    <property type="match status" value="1"/>
</dbReference>
<evidence type="ECO:0000256" key="4">
    <source>
        <dbReference type="ARBA" id="ARBA00023235"/>
    </source>
</evidence>
<dbReference type="InterPro" id="IPR013341">
    <property type="entry name" value="Mandelate_racemase_N_dom"/>
</dbReference>
<evidence type="ECO:0000259" key="8">
    <source>
        <dbReference type="SMART" id="SM00922"/>
    </source>
</evidence>
<dbReference type="InterPro" id="IPR029017">
    <property type="entry name" value="Enolase-like_N"/>
</dbReference>
<dbReference type="SUPFAM" id="SSF51604">
    <property type="entry name" value="Enolase C-terminal domain-like"/>
    <property type="match status" value="1"/>
</dbReference>
<keyword evidence="10" id="KW-1185">Reference proteome</keyword>
<comment type="similarity">
    <text evidence="1 7">Belongs to the mandelate racemase/muconate lactonizing enzyme family.</text>
</comment>
<keyword evidence="3 6" id="KW-0460">Magnesium</keyword>
<dbReference type="Pfam" id="PF13378">
    <property type="entry name" value="MR_MLE_C"/>
    <property type="match status" value="1"/>
</dbReference>
<dbReference type="EC" id="5.1.1.-" evidence="7"/>
<dbReference type="CDD" id="cd03319">
    <property type="entry name" value="L-Ala-DL-Glu_epimerase"/>
    <property type="match status" value="1"/>
</dbReference>
<organism evidence="9 10">
    <name type="scientific">Acuticoccus mangrovi</name>
    <dbReference type="NCBI Taxonomy" id="2796142"/>
    <lineage>
        <taxon>Bacteria</taxon>
        <taxon>Pseudomonadati</taxon>
        <taxon>Pseudomonadota</taxon>
        <taxon>Alphaproteobacteria</taxon>
        <taxon>Hyphomicrobiales</taxon>
        <taxon>Amorphaceae</taxon>
        <taxon>Acuticoccus</taxon>
    </lineage>
</organism>
<feature type="binding site" evidence="6">
    <location>
        <position position="173"/>
    </location>
    <ligand>
        <name>Mg(2+)</name>
        <dbReference type="ChEBI" id="CHEBI:18420"/>
    </ligand>
</feature>
<dbReference type="InterPro" id="IPR036849">
    <property type="entry name" value="Enolase-like_C_sf"/>
</dbReference>
<keyword evidence="4 7" id="KW-0413">Isomerase</keyword>
<name>A0A934MEN5_9HYPH</name>
<comment type="cofactor">
    <cofactor evidence="6 7">
        <name>Mg(2+)</name>
        <dbReference type="ChEBI" id="CHEBI:18420"/>
    </cofactor>
    <text evidence="6 7">Binds 1 Mg(2+) ion per subunit.</text>
</comment>
<dbReference type="RefSeq" id="WP_198879990.1">
    <property type="nucleotide sequence ID" value="NZ_JAEKJA010000001.1"/>
</dbReference>
<dbReference type="NCBIfam" id="NF042940">
    <property type="entry name" value="racemase_DgcA"/>
    <property type="match status" value="1"/>
</dbReference>
<dbReference type="SMART" id="SM00922">
    <property type="entry name" value="MR_MLE"/>
    <property type="match status" value="1"/>
</dbReference>
<evidence type="ECO:0000256" key="6">
    <source>
        <dbReference type="PIRSR" id="PIRSR634603-3"/>
    </source>
</evidence>
<evidence type="ECO:0000256" key="7">
    <source>
        <dbReference type="RuleBase" id="RU366006"/>
    </source>
</evidence>
<feature type="active site" description="Proton acceptor; specific for (R)-substrate epimerization" evidence="5">
    <location>
        <position position="147"/>
    </location>
</feature>
<dbReference type="InterPro" id="IPR034593">
    <property type="entry name" value="DgoD-like"/>
</dbReference>
<dbReference type="InterPro" id="IPR029065">
    <property type="entry name" value="Enolase_C-like"/>
</dbReference>
<dbReference type="GO" id="GO:0046872">
    <property type="term" value="F:metal ion binding"/>
    <property type="evidence" value="ECO:0007669"/>
    <property type="project" value="UniProtKB-KW"/>
</dbReference>
<dbReference type="InterPro" id="IPR034603">
    <property type="entry name" value="Dipeptide_epimerase"/>
</dbReference>
<accession>A0A934MEN5</accession>
<dbReference type="Pfam" id="PF02746">
    <property type="entry name" value="MR_MLE_N"/>
    <property type="match status" value="1"/>
</dbReference>
<evidence type="ECO:0000256" key="2">
    <source>
        <dbReference type="ARBA" id="ARBA00022723"/>
    </source>
</evidence>
<dbReference type="Proteomes" id="UP000609531">
    <property type="component" value="Unassembled WGS sequence"/>
</dbReference>
<dbReference type="SFLD" id="SFLDG00180">
    <property type="entry name" value="muconate_cycloisomerase"/>
    <property type="match status" value="1"/>
</dbReference>
<dbReference type="AlphaFoldDB" id="A0A934MEN5"/>
<evidence type="ECO:0000313" key="10">
    <source>
        <dbReference type="Proteomes" id="UP000609531"/>
    </source>
</evidence>
<comment type="caution">
    <text evidence="9">The sequence shown here is derived from an EMBL/GenBank/DDBJ whole genome shotgun (WGS) entry which is preliminary data.</text>
</comment>
<sequence>MIRLTVTAEVFPIAGAFRISRESRTEAKVIVATITDGTHTGRGEAVPYPRYGETMEGVIAEVEAEANAIAEGLDREGLRATMKAGAARNAIDCALWDFEAKRSGESVAAKLGLTLSPLTTAYTLSLGEPEEMAEAARNAARPLLKVKLGGGRADEARIAAVREAAPEATLIVDANEGWSENNLLINMSACAKAGVALIEQPLPASRDGVLANISHPVPICADESVHTSGDLERLTARYDAVNVKLDKAGGLTEALAMVKAAKALDLKVMLGCMVGTSLSMAPAIYAAQEADFVDVDGPLLLAEDRTPGLHYEGSIVHPPIPELWG</sequence>
<keyword evidence="2 6" id="KW-0479">Metal-binding</keyword>
<reference evidence="9" key="1">
    <citation type="submission" date="2020-12" db="EMBL/GenBank/DDBJ databases">
        <title>Bacterial taxonomy.</title>
        <authorList>
            <person name="Pan X."/>
        </authorList>
    </citation>
    <scope>NUCLEOTIDE SEQUENCE</scope>
    <source>
        <strain evidence="9">B2012</strain>
    </source>
</reference>
<feature type="active site" description="Proton acceptor; specific for (S)-substrate epimerization" evidence="5">
    <location>
        <position position="244"/>
    </location>
</feature>
<dbReference type="SUPFAM" id="SSF54826">
    <property type="entry name" value="Enolase N-terminal domain-like"/>
    <property type="match status" value="1"/>
</dbReference>
<protein>
    <recommendedName>
        <fullName evidence="7">Dipeptide epimerase</fullName>
        <ecNumber evidence="7">5.1.1.-</ecNumber>
    </recommendedName>
</protein>
<dbReference type="GO" id="GO:0016855">
    <property type="term" value="F:racemase and epimerase activity, acting on amino acids and derivatives"/>
    <property type="evidence" value="ECO:0007669"/>
    <property type="project" value="UniProtKB-UniRule"/>
</dbReference>
<dbReference type="PANTHER" id="PTHR48080:SF3">
    <property type="entry name" value="ENOLASE SUPERFAMILY MEMBER DDB_G0284701"/>
    <property type="match status" value="1"/>
</dbReference>